<sequence length="223" mass="25030">MRLRIVIVLILTTLIIGGCGLSNGDGSDHSPGNDNQNEARAKPNVAAFNDPFTEEFLTPTKPVREGYYPLKAKTGAFTLDFPEDMVIDETGYSVDPNGGSEVIIFYHPDNERDLVWSITLEYYAFMGDEEISKKSMSGRFGEELQFEPLKSKTEGQKAEYAEAKSGKVNGVTGLVWNDNAQQIQFYAAWDCKDELSDETCLKLKDIEKEKFKSVIRSIKFDKN</sequence>
<protein>
    <recommendedName>
        <fullName evidence="3">Lipoprotein</fullName>
    </recommendedName>
</protein>
<name>A0AAX2EII3_9BACI</name>
<comment type="caution">
    <text evidence="1">The sequence shown here is derived from an EMBL/GenBank/DDBJ whole genome shotgun (WGS) entry which is preliminary data.</text>
</comment>
<evidence type="ECO:0008006" key="3">
    <source>
        <dbReference type="Google" id="ProtNLM"/>
    </source>
</evidence>
<evidence type="ECO:0000313" key="1">
    <source>
        <dbReference type="EMBL" id="SEN88671.1"/>
    </source>
</evidence>
<dbReference type="EMBL" id="FOCD01000004">
    <property type="protein sequence ID" value="SEN88671.1"/>
    <property type="molecule type" value="Genomic_DNA"/>
</dbReference>
<reference evidence="1 2" key="1">
    <citation type="submission" date="2016-10" db="EMBL/GenBank/DDBJ databases">
        <authorList>
            <person name="Varghese N."/>
            <person name="Submissions S."/>
        </authorList>
    </citation>
    <scope>NUCLEOTIDE SEQUENCE [LARGE SCALE GENOMIC DNA]</scope>
    <source>
        <strain evidence="1 2">DSM 21619</strain>
    </source>
</reference>
<dbReference type="AlphaFoldDB" id="A0AAX2EII3"/>
<proteinExistence type="predicted"/>
<gene>
    <name evidence="1" type="ORF">SAMN04489762_2994</name>
</gene>
<organism evidence="1 2">
    <name type="scientific">Terribacillus saccharophilus</name>
    <dbReference type="NCBI Taxonomy" id="361277"/>
    <lineage>
        <taxon>Bacteria</taxon>
        <taxon>Bacillati</taxon>
        <taxon>Bacillota</taxon>
        <taxon>Bacilli</taxon>
        <taxon>Bacillales</taxon>
        <taxon>Bacillaceae</taxon>
        <taxon>Terribacillus</taxon>
    </lineage>
</organism>
<evidence type="ECO:0000313" key="2">
    <source>
        <dbReference type="Proteomes" id="UP000199735"/>
    </source>
</evidence>
<dbReference type="PROSITE" id="PS51257">
    <property type="entry name" value="PROKAR_LIPOPROTEIN"/>
    <property type="match status" value="1"/>
</dbReference>
<accession>A0AAX2EII3</accession>
<dbReference type="Proteomes" id="UP000199735">
    <property type="component" value="Unassembled WGS sequence"/>
</dbReference>